<dbReference type="InterPro" id="IPR035762">
    <property type="entry name" value="SPRY3_RyR"/>
</dbReference>
<protein>
    <submittedName>
        <fullName evidence="10">Ryanodine receptor 2-like protein</fullName>
    </submittedName>
</protein>
<dbReference type="InterPro" id="IPR003877">
    <property type="entry name" value="SPRY_dom"/>
</dbReference>
<feature type="region of interest" description="Disordered" evidence="7">
    <location>
        <begin position="1725"/>
        <end position="1757"/>
    </location>
</feature>
<proteinExistence type="predicted"/>
<feature type="non-terminal residue" evidence="10">
    <location>
        <position position="3307"/>
    </location>
</feature>
<evidence type="ECO:0000259" key="9">
    <source>
        <dbReference type="PROSITE" id="PS50919"/>
    </source>
</evidence>
<keyword evidence="3" id="KW-0407">Ion channel</keyword>
<dbReference type="FunFam" id="2.60.120.920:FF:000003">
    <property type="entry name" value="ryanodine receptor isoform X2"/>
    <property type="match status" value="1"/>
</dbReference>
<dbReference type="InterPro" id="IPR013320">
    <property type="entry name" value="ConA-like_dom_sf"/>
</dbReference>
<dbReference type="GO" id="GO:0042383">
    <property type="term" value="C:sarcolemma"/>
    <property type="evidence" value="ECO:0007669"/>
    <property type="project" value="TreeGrafter"/>
</dbReference>
<dbReference type="GO" id="GO:0006941">
    <property type="term" value="P:striated muscle contraction"/>
    <property type="evidence" value="ECO:0007669"/>
    <property type="project" value="TreeGrafter"/>
</dbReference>
<dbReference type="PANTHER" id="PTHR46399">
    <property type="entry name" value="B30.2/SPRY DOMAIN-CONTAINING PROTEIN"/>
    <property type="match status" value="1"/>
</dbReference>
<dbReference type="CDD" id="cd12877">
    <property type="entry name" value="SPRY1_RyR"/>
    <property type="match status" value="1"/>
</dbReference>
<comment type="caution">
    <text evidence="10">The sequence shown here is derived from an EMBL/GenBank/DDBJ whole genome shotgun (WGS) entry which is preliminary data.</text>
</comment>
<dbReference type="InterPro" id="IPR016093">
    <property type="entry name" value="MIR_motif"/>
</dbReference>
<feature type="compositionally biased region" description="Acidic residues" evidence="7">
    <location>
        <begin position="1727"/>
        <end position="1744"/>
    </location>
</feature>
<dbReference type="InterPro" id="IPR014821">
    <property type="entry name" value="Ins145_P3_rcpt"/>
</dbReference>
<dbReference type="Gene3D" id="2.60.120.920">
    <property type="match status" value="3"/>
</dbReference>
<dbReference type="GO" id="GO:0034704">
    <property type="term" value="C:calcium channel complex"/>
    <property type="evidence" value="ECO:0007669"/>
    <property type="project" value="TreeGrafter"/>
</dbReference>
<evidence type="ECO:0000259" key="8">
    <source>
        <dbReference type="PROSITE" id="PS50188"/>
    </source>
</evidence>
<evidence type="ECO:0000256" key="6">
    <source>
        <dbReference type="ARBA" id="ARBA00022951"/>
    </source>
</evidence>
<gene>
    <name evidence="10" type="ORF">AKAME5_001555600</name>
</gene>
<dbReference type="InterPro" id="IPR000699">
    <property type="entry name" value="RIH_dom"/>
</dbReference>
<keyword evidence="3" id="KW-0107">Calcium channel</keyword>
<dbReference type="SUPFAM" id="SSF82109">
    <property type="entry name" value="MIR domain"/>
    <property type="match status" value="2"/>
</dbReference>
<dbReference type="InterPro" id="IPR035761">
    <property type="entry name" value="SPRY1_RyR"/>
</dbReference>
<dbReference type="GO" id="GO:0014808">
    <property type="term" value="P:release of sequestered calcium ion into cytosol by sarcoplasmic reticulum"/>
    <property type="evidence" value="ECO:0007669"/>
    <property type="project" value="TreeGrafter"/>
</dbReference>
<keyword evidence="4" id="KW-0677">Repeat</keyword>
<dbReference type="InterPro" id="IPR003032">
    <property type="entry name" value="Ryanodine_rcpt"/>
</dbReference>
<dbReference type="Gene3D" id="2.80.10.50">
    <property type="match status" value="2"/>
</dbReference>
<feature type="domain" description="B30.2/SPRY" evidence="8">
    <location>
        <begin position="1200"/>
        <end position="1416"/>
    </location>
</feature>
<keyword evidence="2" id="KW-0813">Transport</keyword>
<accession>A0AAD3RDI3</accession>
<dbReference type="CDD" id="cd12879">
    <property type="entry name" value="SPRY3_RyR"/>
    <property type="match status" value="1"/>
</dbReference>
<dbReference type="InterPro" id="IPR001870">
    <property type="entry name" value="B30.2/SPRY"/>
</dbReference>
<evidence type="ECO:0000256" key="3">
    <source>
        <dbReference type="ARBA" id="ARBA00022673"/>
    </source>
</evidence>
<dbReference type="EMBL" id="BRZM01000065">
    <property type="protein sequence ID" value="GLD63990.1"/>
    <property type="molecule type" value="Genomic_DNA"/>
</dbReference>
<sequence length="3307" mass="369831">MADTGEGDDEFQFLRTGDEVVLQSTFTSQEEHVKLCLAAEGFGSRLCRLESTSNCKNVPPDLSVCGFILAQCLSVRALQEMLAHSEHLAAEVVAGGSHRTLLYGQAVLFLHSYSGMYLSCLSSTQSSTDKLAFDVGLQEDKAGEACWWTVHPASRQRSEGEKVRVGDDLILVNVSSERYLHLSFGTVFDNKSLSDSLIVNAAFQQTLWSVAPICSGGGVAQGYLKGGDTLRLLHSHSDACLTIPSTEQGEELQRIMHYEIGSVSSYARSLWRLEILRVVWSGRHTCWGQPFRLCHVTTGRYLGLTEEKGLHLVDRDKADINTTSFCFRSSKEKLDTGTKTNVDGMGTPEIKYGDSICYVQHVDSGLWLTYQATDAKSSRMGGTQRKAILHSEGHMDDGLTLSRSQREESHTARLIRSAILLFTHFISLPTETVTCSLQDLIKYFQPPPEGLGHEAKQNSVTALKNQQNMFQEEVLEVLCSLCVCNGVAVRSNQNHICDNLLPDRDLLLQTRLVNQVTSMRPNIFLAMGEDSAQHRRWYYELIVDHVEPFLTPEPTHLRVGWACTEGYHPRPTGGEGWGGNGVGDDLCSYGFDGLHLWSGCVGRRVSSPFPHLLKNDDVVSCCLDLSAPCISFRVNGLPVQGMFENFSADGLLYPVVSFSAGVKVRFLFGGRHGEFRFLPPPGFAPCSEALLPRVKLKVEPCQKYILDHGEGKQDLIGPLVPVTPVTFTPTPVDISKVLLPSQLEDIREKMAENIHELWVMDKIDLGWTHGPVRDESKRHDPCLVEFSKLPEQERTQNLQLAQDILRTLLALGFHIGLTDDHAAERVKYMRLATKYEQPSGYRPAPVDLSQVFLSPTHEEVVNLLAENDHNVWARERIKQGWTYGAQQDVKAKRSPYLVPYSLLDERSRRVGRESVRETVCTLLAYGYSLEPLNQERTTLSNACLISAEKCSVFRPDKSYTVTRGKWYFEFEILTAGNMRVGWARPSCTPDKELGSDDQAYVFDGFEAQWYHQGGEPLGRPWQKGDVVGCLVDMAERTMVVTLNGEVLFNDRGSELAAKDFDIRDGLLPVVSVGVNQMGRLNLGRQVGSLQYFTVCGLQEGYEPFAVNMARDPALWMSWKQPQFNSILPDDHNLQVTKISGLADSLSSLRVSQRLLAHHSGGNEMGFYRLSMSVQCAAVLTSPAGGVLPVASNTVSPGRKEQEEVDSDFEVLMKSAHSFAGSRDELNHKDHSQDKTSRLKQRFMLKRTKPGLVSSNSSARLLEDVVVDKDNYDHLIQSSRYYYSVRVLPGQEPFNVWVGWVTSDFRQRDMTFDTDYVHTVTVTLGDDSGKVQESVKRCNCYMVCAGEATGLSQSRRSAGLEIGCLIDTATGLLTFTSSGVEMATFYQVEGSTKLFPAVFVKPTTSNMFQFELGRVKNVMPLSAGLLHSQRRNATPQCPPRFQVQHLSPFSWTRVPDHALKVLVDRPDECHGWRIQCFEPLQVMALQIPDENRCVDILELSELDDLLTFHLHTLLLYCSLCTLGNTRVCHAICSHVDQSQVLHAIQNPNLPGPLRSAFYQLLFQVSLSSHATACIMMNHEYIVPMTDQTREITLYSGPANGINGGSGQPPEGISSTSLSTSLKPQMRFSSLCFVRSDGIEADDIVEIACTDSPEIPLDLLKNLTVEMLTAAVWAVGQGVRDPVGGSIELLLVPLIRLFYTLLVMGVFRDEDLGKVLRLIEPGVLSMDIESPDETEEEEASGDDDEQEWKGGKENGTPKQGLLQMKLPEAVKLELCHLLSYLCDSQVRHRVEAVVAFADKFVGQLQENQRFRYNQVMQALNMSAALTARKTKEFRSPPQEQINMLLSFREDEQQENCPCPVEIQQLLQDFHHLLNTHCGIESDSDSEDEEDAEMSVRDRLLSLVARVSGLRKTSVEVEECRPQSAKSLKKLISETMVRWAQESEMEDPELVRAVFSLLHRQYQGLGGQMAGPLCRAYTISQASVEDTMTLLSSLGQIRSLLSVRMGKEEERLMIRRLGDIMNNKVFYQHPNLMRALGMHETVMEVMVNVLGEGKSKEITFPKMVASCCRFLCYFCRISRHNQGALFDHLSYLLENSSVGLASPSMRGATPLDVAAASVMDNNELALALKESDLEKVVQYLARCGLQSCLMLVSKGYPDIGWNPVEGERYLDFLRFAVFCNGESVEENAYVVLRLLIRRPECFGPALRGDGGNGLLAAMEEAIRISEDPSMDGPCTKYQSNRTLDVIQDHHDDLIHMGHAIMTFYSALIDLLGRCAPEMHLIQGAKGEAIRIRAILRSLIPIQDLEGIISISFQIPSRAKDGLVVEPDLSTVFCPDHKAAMVLFLDRVYGIENQAFFLYLLEVGFLPDLQAAVLLDTADLGSTDMALALNRYLCAAVLPLLTKCSALFCGLEDHTSLVDSLIQAVYNLSRAHSLTKAQRDTIEDCLLAVCSQLQPSMMQPLLRQLVFDVPHLTDHSEMPLKLLTSHYEQRWKYYLLTGGQGDQGLASEEELHLSRKLFWGVFKALAKKPYEPHLYQLCVQCLAAVANALPPDHTDSSCVYQLEKKNTMDTDGHFDPQPVDTSNVSVPERLEFVVNKYAEHTHEKWSLDKFANGWVHGEQLCENTKVHPLLKPYRALAEKEKEAYRWAIKETIKSMLAFGWTIERTKEGDAFGMHTCTRRVSQSGQLSFEGASTFSPKPMDMSSITLSWEQCAMAEHLAENYHNAWAKRKKSELESKGGSGHSMLVPYDTLTAKEKTKFRERAQDVLKFLQLNGYTVWRDRKTVEMDFATANCFSYTLLQRLLSQTEEVQEHMLELEVMQARGQMSKGERVPHQQPIIFFPKVILPVLEQYLKSHHLYFLSTSGNRSHASKKEKEIIACLFCKLATLVRHRIALFGNEASSVASCLHVLAQALDARTLMKLAPDSIQASLHSFFEAAAADLEMTVENLSVTLVSLPQSRSQQARGVAKVLSYTTSILLPTLTSLFQHLGSHNYGVDFLVGGIQVSCYRILNSLYSLGNSSSIYMEGQRMAAGTCLAALTGAFPVCFLEPVLNQNNPYSIFNTLGATEREDLGLPDQVEDVCPLLPSLEQALGEVEELAGAGAGASQAHYIHVMEVTLPMLCSYISRWWHLGPEGQPVSPICTSVIPQHASDLLGHILRIIHNHVGASQGDWMKQLAVFSQPIIFKARTELLKSHFLPLMEKLKKRAECVLLEEEQMKAEGCSEAELQIQEKFTVLVRDLYAFYPLLIPFVDSNRSSWLKESNPEAEQLFSMVAEVFIFWAKSHNFKWEEQNYVIQNEINNLAFLVNNDKMSK</sequence>
<keyword evidence="6" id="KW-0703">Sarcoplasmic reticulum</keyword>
<dbReference type="GO" id="GO:0005219">
    <property type="term" value="F:ryanodine-sensitive calcium-release channel activity"/>
    <property type="evidence" value="ECO:0007669"/>
    <property type="project" value="InterPro"/>
</dbReference>
<evidence type="ECO:0000256" key="5">
    <source>
        <dbReference type="ARBA" id="ARBA00022837"/>
    </source>
</evidence>
<dbReference type="PROSITE" id="PS50919">
    <property type="entry name" value="MIR"/>
    <property type="match status" value="2"/>
</dbReference>
<dbReference type="GO" id="GO:0005790">
    <property type="term" value="C:smooth endoplasmic reticulum"/>
    <property type="evidence" value="ECO:0007669"/>
    <property type="project" value="TreeGrafter"/>
</dbReference>
<dbReference type="SUPFAM" id="SSF48371">
    <property type="entry name" value="ARM repeat"/>
    <property type="match status" value="1"/>
</dbReference>
<dbReference type="InterPro" id="IPR016024">
    <property type="entry name" value="ARM-type_fold"/>
</dbReference>
<dbReference type="FunFam" id="2.80.10.50:FF:000016">
    <property type="entry name" value="Ryanodine receptor 2 (Cardiac)"/>
    <property type="match status" value="1"/>
</dbReference>
<evidence type="ECO:0000313" key="11">
    <source>
        <dbReference type="Proteomes" id="UP001279410"/>
    </source>
</evidence>
<evidence type="ECO:0000256" key="2">
    <source>
        <dbReference type="ARBA" id="ARBA00022568"/>
    </source>
</evidence>
<dbReference type="Pfam" id="PF02815">
    <property type="entry name" value="MIR"/>
    <property type="match status" value="1"/>
</dbReference>
<dbReference type="Pfam" id="PF01365">
    <property type="entry name" value="RYDR_ITPR"/>
    <property type="match status" value="2"/>
</dbReference>
<dbReference type="Pfam" id="PF21119">
    <property type="entry name" value="RYDR_Jsol"/>
    <property type="match status" value="1"/>
</dbReference>
<dbReference type="Gene3D" id="1.25.10.30">
    <property type="entry name" value="IP3 receptor type 1 binding core, RIH domain"/>
    <property type="match status" value="1"/>
</dbReference>
<evidence type="ECO:0000313" key="10">
    <source>
        <dbReference type="EMBL" id="GLD63990.1"/>
    </source>
</evidence>
<dbReference type="Proteomes" id="UP001279410">
    <property type="component" value="Unassembled WGS sequence"/>
</dbReference>
<dbReference type="InterPro" id="IPR048581">
    <property type="entry name" value="RYDR_Jsol"/>
</dbReference>
<dbReference type="InterPro" id="IPR013333">
    <property type="entry name" value="Ryan_recept"/>
</dbReference>
<dbReference type="InterPro" id="IPR036300">
    <property type="entry name" value="MIR_dom_sf"/>
</dbReference>
<evidence type="ECO:0000256" key="1">
    <source>
        <dbReference type="ARBA" id="ARBA00004326"/>
    </source>
</evidence>
<dbReference type="InterPro" id="IPR043136">
    <property type="entry name" value="B30.2/SPRY_sf"/>
</dbReference>
<keyword evidence="2" id="KW-0109">Calcium transport</keyword>
<reference evidence="10" key="1">
    <citation type="submission" date="2022-08" db="EMBL/GenBank/DDBJ databases">
        <title>Genome sequencing of akame (Lates japonicus).</title>
        <authorList>
            <person name="Hashiguchi Y."/>
            <person name="Takahashi H."/>
        </authorList>
    </citation>
    <scope>NUCLEOTIDE SEQUENCE</scope>
    <source>
        <strain evidence="10">Kochi</strain>
    </source>
</reference>
<keyword evidence="2" id="KW-0406">Ion transport</keyword>
<feature type="domain" description="B30.2/SPRY" evidence="8">
    <location>
        <begin position="466"/>
        <end position="673"/>
    </location>
</feature>
<evidence type="ECO:0000256" key="4">
    <source>
        <dbReference type="ARBA" id="ARBA00022737"/>
    </source>
</evidence>
<dbReference type="PRINTS" id="PR00795">
    <property type="entry name" value="RYANODINER"/>
</dbReference>
<dbReference type="GO" id="GO:0033017">
    <property type="term" value="C:sarcoplasmic reticulum membrane"/>
    <property type="evidence" value="ECO:0007669"/>
    <property type="project" value="UniProtKB-SubCell"/>
</dbReference>
<keyword evidence="10" id="KW-0675">Receptor</keyword>
<dbReference type="GO" id="GO:0030018">
    <property type="term" value="C:Z disc"/>
    <property type="evidence" value="ECO:0007669"/>
    <property type="project" value="TreeGrafter"/>
</dbReference>
<organism evidence="10 11">
    <name type="scientific">Lates japonicus</name>
    <name type="common">Japanese lates</name>
    <dbReference type="NCBI Taxonomy" id="270547"/>
    <lineage>
        <taxon>Eukaryota</taxon>
        <taxon>Metazoa</taxon>
        <taxon>Chordata</taxon>
        <taxon>Craniata</taxon>
        <taxon>Vertebrata</taxon>
        <taxon>Euteleostomi</taxon>
        <taxon>Actinopterygii</taxon>
        <taxon>Neopterygii</taxon>
        <taxon>Teleostei</taxon>
        <taxon>Neoteleostei</taxon>
        <taxon>Acanthomorphata</taxon>
        <taxon>Carangaria</taxon>
        <taxon>Carangaria incertae sedis</taxon>
        <taxon>Centropomidae</taxon>
        <taxon>Lates</taxon>
    </lineage>
</organism>
<feature type="domain" description="MIR" evidence="9">
    <location>
        <begin position="221"/>
        <end position="276"/>
    </location>
</feature>
<dbReference type="PROSITE" id="PS50188">
    <property type="entry name" value="B302_SPRY"/>
    <property type="match status" value="3"/>
</dbReference>
<evidence type="ECO:0000256" key="7">
    <source>
        <dbReference type="SAM" id="MobiDB-lite"/>
    </source>
</evidence>
<dbReference type="Pfam" id="PF00622">
    <property type="entry name" value="SPRY"/>
    <property type="match status" value="3"/>
</dbReference>
<dbReference type="CDD" id="cd23278">
    <property type="entry name" value="beta-trefoil_MIR_RyR"/>
    <property type="match status" value="1"/>
</dbReference>
<dbReference type="Pfam" id="PF02026">
    <property type="entry name" value="RyR"/>
    <property type="match status" value="4"/>
</dbReference>
<dbReference type="SMART" id="SM00472">
    <property type="entry name" value="MIR"/>
    <property type="match status" value="4"/>
</dbReference>
<feature type="domain" description="B30.2/SPRY" evidence="8">
    <location>
        <begin position="889"/>
        <end position="1087"/>
    </location>
</feature>
<dbReference type="FunFam" id="2.60.120.920:FF:000002">
    <property type="entry name" value="ryanodine receptor isoform X2"/>
    <property type="match status" value="1"/>
</dbReference>
<dbReference type="InterPro" id="IPR015925">
    <property type="entry name" value="Ryanodine_IP3_receptor"/>
</dbReference>
<dbReference type="SUPFAM" id="SSF49899">
    <property type="entry name" value="Concanavalin A-like lectins/glucanases"/>
    <property type="match status" value="3"/>
</dbReference>
<keyword evidence="5" id="KW-0106">Calcium</keyword>
<dbReference type="PANTHER" id="PTHR46399:SF7">
    <property type="entry name" value="RYANODINE RECEPTOR 2"/>
    <property type="match status" value="1"/>
</dbReference>
<dbReference type="Pfam" id="PF08709">
    <property type="entry name" value="Ins145_P3_rec"/>
    <property type="match status" value="1"/>
</dbReference>
<keyword evidence="11" id="KW-1185">Reference proteome</keyword>
<dbReference type="SMART" id="SM00449">
    <property type="entry name" value="SPRY"/>
    <property type="match status" value="3"/>
</dbReference>
<name>A0AAD3RDI3_LATJO</name>
<feature type="domain" description="MIR" evidence="9">
    <location>
        <begin position="98"/>
        <end position="153"/>
    </location>
</feature>
<dbReference type="Gene3D" id="1.10.490.160">
    <property type="match status" value="3"/>
</dbReference>
<comment type="subcellular location">
    <subcellularLocation>
        <location evidence="1">Sarcoplasmic reticulum membrane</location>
        <topology evidence="1">Multi-pass membrane protein</topology>
    </subcellularLocation>
</comment>